<keyword evidence="2" id="KW-1185">Reference proteome</keyword>
<evidence type="ECO:0000313" key="2">
    <source>
        <dbReference type="Proteomes" id="UP000233837"/>
    </source>
</evidence>
<dbReference type="AlphaFoldDB" id="A0A2I0WYM2"/>
<reference evidence="1 2" key="1">
    <citation type="journal article" date="2016" name="Sci. Rep.">
        <title>The Dendrobium catenatum Lindl. genome sequence provides insights into polysaccharide synthase, floral development and adaptive evolution.</title>
        <authorList>
            <person name="Zhang G.Q."/>
            <person name="Xu Q."/>
            <person name="Bian C."/>
            <person name="Tsai W.C."/>
            <person name="Yeh C.M."/>
            <person name="Liu K.W."/>
            <person name="Yoshida K."/>
            <person name="Zhang L.S."/>
            <person name="Chang S.B."/>
            <person name="Chen F."/>
            <person name="Shi Y."/>
            <person name="Su Y.Y."/>
            <person name="Zhang Y.Q."/>
            <person name="Chen L.J."/>
            <person name="Yin Y."/>
            <person name="Lin M."/>
            <person name="Huang H."/>
            <person name="Deng H."/>
            <person name="Wang Z.W."/>
            <person name="Zhu S.L."/>
            <person name="Zhao X."/>
            <person name="Deng C."/>
            <person name="Niu S.C."/>
            <person name="Huang J."/>
            <person name="Wang M."/>
            <person name="Liu G.H."/>
            <person name="Yang H.J."/>
            <person name="Xiao X.J."/>
            <person name="Hsiao Y.Y."/>
            <person name="Wu W.L."/>
            <person name="Chen Y.Y."/>
            <person name="Mitsuda N."/>
            <person name="Ohme-Takagi M."/>
            <person name="Luo Y.B."/>
            <person name="Van de Peer Y."/>
            <person name="Liu Z.J."/>
        </authorList>
    </citation>
    <scope>NUCLEOTIDE SEQUENCE [LARGE SCALE GENOMIC DNA]</scope>
    <source>
        <tissue evidence="1">The whole plant</tissue>
    </source>
</reference>
<protein>
    <submittedName>
        <fullName evidence="1">Uncharacterized protein</fullName>
    </submittedName>
</protein>
<proteinExistence type="predicted"/>
<evidence type="ECO:0000313" key="1">
    <source>
        <dbReference type="EMBL" id="PKU80755.1"/>
    </source>
</evidence>
<dbReference type="Proteomes" id="UP000233837">
    <property type="component" value="Unassembled WGS sequence"/>
</dbReference>
<reference evidence="1 2" key="2">
    <citation type="journal article" date="2017" name="Nature">
        <title>The Apostasia genome and the evolution of orchids.</title>
        <authorList>
            <person name="Zhang G.Q."/>
            <person name="Liu K.W."/>
            <person name="Li Z."/>
            <person name="Lohaus R."/>
            <person name="Hsiao Y.Y."/>
            <person name="Niu S.C."/>
            <person name="Wang J.Y."/>
            <person name="Lin Y.C."/>
            <person name="Xu Q."/>
            <person name="Chen L.J."/>
            <person name="Yoshida K."/>
            <person name="Fujiwara S."/>
            <person name="Wang Z.W."/>
            <person name="Zhang Y.Q."/>
            <person name="Mitsuda N."/>
            <person name="Wang M."/>
            <person name="Liu G.H."/>
            <person name="Pecoraro L."/>
            <person name="Huang H.X."/>
            <person name="Xiao X.J."/>
            <person name="Lin M."/>
            <person name="Wu X.Y."/>
            <person name="Wu W.L."/>
            <person name="Chen Y.Y."/>
            <person name="Chang S.B."/>
            <person name="Sakamoto S."/>
            <person name="Ohme-Takagi M."/>
            <person name="Yagi M."/>
            <person name="Zeng S.J."/>
            <person name="Shen C.Y."/>
            <person name="Yeh C.M."/>
            <person name="Luo Y.B."/>
            <person name="Tsai W.C."/>
            <person name="Van de Peer Y."/>
            <person name="Liu Z.J."/>
        </authorList>
    </citation>
    <scope>NUCLEOTIDE SEQUENCE [LARGE SCALE GENOMIC DNA]</scope>
    <source>
        <tissue evidence="1">The whole plant</tissue>
    </source>
</reference>
<name>A0A2I0WYM2_9ASPA</name>
<sequence length="77" mass="8880">MERDDGWGSEVATERRRVGTWKEVERAWKELRVRSEVGEGVATEARSRGRELRGVRLLFNDACGRSIEATSQDLRLF</sequence>
<dbReference type="EMBL" id="KZ502312">
    <property type="protein sequence ID" value="PKU80755.1"/>
    <property type="molecule type" value="Genomic_DNA"/>
</dbReference>
<organism evidence="1 2">
    <name type="scientific">Dendrobium catenatum</name>
    <dbReference type="NCBI Taxonomy" id="906689"/>
    <lineage>
        <taxon>Eukaryota</taxon>
        <taxon>Viridiplantae</taxon>
        <taxon>Streptophyta</taxon>
        <taxon>Embryophyta</taxon>
        <taxon>Tracheophyta</taxon>
        <taxon>Spermatophyta</taxon>
        <taxon>Magnoliopsida</taxon>
        <taxon>Liliopsida</taxon>
        <taxon>Asparagales</taxon>
        <taxon>Orchidaceae</taxon>
        <taxon>Epidendroideae</taxon>
        <taxon>Malaxideae</taxon>
        <taxon>Dendrobiinae</taxon>
        <taxon>Dendrobium</taxon>
    </lineage>
</organism>
<accession>A0A2I0WYM2</accession>
<gene>
    <name evidence="1" type="ORF">MA16_Dca027718</name>
</gene>